<evidence type="ECO:0000313" key="4">
    <source>
        <dbReference type="EMBL" id="KAL3695037.1"/>
    </source>
</evidence>
<feature type="region of interest" description="Disordered" evidence="2">
    <location>
        <begin position="31"/>
        <end position="54"/>
    </location>
</feature>
<dbReference type="EMBL" id="JBJQOH010000003">
    <property type="protein sequence ID" value="KAL3695037.1"/>
    <property type="molecule type" value="Genomic_DNA"/>
</dbReference>
<feature type="transmembrane region" description="Helical" evidence="3">
    <location>
        <begin position="234"/>
        <end position="257"/>
    </location>
</feature>
<evidence type="ECO:0000256" key="3">
    <source>
        <dbReference type="SAM" id="Phobius"/>
    </source>
</evidence>
<proteinExistence type="inferred from homology"/>
<reference evidence="4 5" key="1">
    <citation type="submission" date="2024-09" db="EMBL/GenBank/DDBJ databases">
        <title>Chromosome-scale assembly of Riccia sorocarpa.</title>
        <authorList>
            <person name="Paukszto L."/>
        </authorList>
    </citation>
    <scope>NUCLEOTIDE SEQUENCE [LARGE SCALE GENOMIC DNA]</scope>
    <source>
        <strain evidence="4">LP-2024</strain>
        <tissue evidence="4">Aerial parts of the thallus</tissue>
    </source>
</reference>
<evidence type="ECO:0000256" key="1">
    <source>
        <dbReference type="ARBA" id="ARBA00006765"/>
    </source>
</evidence>
<sequence length="381" mass="43072">MGALQEINKLIEGTGNSQRPALGNQLMLGPIRERSAVGSSPEEEAEEQPRSQELVIRISSQAAKMGERKVEATVALEYPEEEHDGRRTEKRAAGNTHRTNDQQQNRIQNANRDTSSQHAQPGGLGNSEKRTNSIKSGRTTHRKHKVDHAAAKTATPRAPVTIERPVPTKLDYDRPYMARALEAIDAEHPEGTPGYDNKGYTVLQQHVYFFDRNNDGIIYPWETYAGLRAVGFNVIISFISALLINLALSYATLPYWIPNPLFPIYVSKIHKAKHGSDTGIYDTEGRYVPNKFEELWTKFAKTHKNKMTFKELMGMTAALRVSWDPFGWIANKFEWILTYLLAKDEDGLIHKEKVRGVLDGSLFYQVETARKNKALAKRKLK</sequence>
<dbReference type="InterPro" id="IPR011992">
    <property type="entry name" value="EF-hand-dom_pair"/>
</dbReference>
<feature type="region of interest" description="Disordered" evidence="2">
    <location>
        <begin position="75"/>
        <end position="156"/>
    </location>
</feature>
<dbReference type="Proteomes" id="UP001633002">
    <property type="component" value="Unassembled WGS sequence"/>
</dbReference>
<feature type="compositionally biased region" description="Polar residues" evidence="2">
    <location>
        <begin position="101"/>
        <end position="119"/>
    </location>
</feature>
<gene>
    <name evidence="4" type="ORF">R1sor_008688</name>
</gene>
<feature type="compositionally biased region" description="Basic and acidic residues" evidence="2">
    <location>
        <begin position="83"/>
        <end position="92"/>
    </location>
</feature>
<dbReference type="PANTHER" id="PTHR31495:SF20">
    <property type="entry name" value="CALEOSIN-RELATED FAMILY PROTEIN"/>
    <property type="match status" value="1"/>
</dbReference>
<evidence type="ECO:0000256" key="2">
    <source>
        <dbReference type="SAM" id="MobiDB-lite"/>
    </source>
</evidence>
<evidence type="ECO:0000313" key="5">
    <source>
        <dbReference type="Proteomes" id="UP001633002"/>
    </source>
</evidence>
<evidence type="ECO:0008006" key="6">
    <source>
        <dbReference type="Google" id="ProtNLM"/>
    </source>
</evidence>
<keyword evidence="3" id="KW-1133">Transmembrane helix</keyword>
<dbReference type="InterPro" id="IPR007736">
    <property type="entry name" value="Caleosin-related"/>
</dbReference>
<keyword evidence="5" id="KW-1185">Reference proteome</keyword>
<dbReference type="PANTHER" id="PTHR31495">
    <property type="entry name" value="PEROXYGENASE 3-RELATED"/>
    <property type="match status" value="1"/>
</dbReference>
<organism evidence="4 5">
    <name type="scientific">Riccia sorocarpa</name>
    <dbReference type="NCBI Taxonomy" id="122646"/>
    <lineage>
        <taxon>Eukaryota</taxon>
        <taxon>Viridiplantae</taxon>
        <taxon>Streptophyta</taxon>
        <taxon>Embryophyta</taxon>
        <taxon>Marchantiophyta</taxon>
        <taxon>Marchantiopsida</taxon>
        <taxon>Marchantiidae</taxon>
        <taxon>Marchantiales</taxon>
        <taxon>Ricciaceae</taxon>
        <taxon>Riccia</taxon>
    </lineage>
</organism>
<name>A0ABD3HXP2_9MARC</name>
<dbReference type="AlphaFoldDB" id="A0ABD3HXP2"/>
<protein>
    <recommendedName>
        <fullName evidence="6">Caleosin</fullName>
    </recommendedName>
</protein>
<comment type="similarity">
    <text evidence="1">Belongs to the caleosin family.</text>
</comment>
<dbReference type="SUPFAM" id="SSF47473">
    <property type="entry name" value="EF-hand"/>
    <property type="match status" value="1"/>
</dbReference>
<accession>A0ABD3HXP2</accession>
<comment type="caution">
    <text evidence="4">The sequence shown here is derived from an EMBL/GenBank/DDBJ whole genome shotgun (WGS) entry which is preliminary data.</text>
</comment>
<dbReference type="Pfam" id="PF05042">
    <property type="entry name" value="Caleosin"/>
    <property type="match status" value="1"/>
</dbReference>
<keyword evidence="3" id="KW-0472">Membrane</keyword>
<keyword evidence="3" id="KW-0812">Transmembrane</keyword>